<proteinExistence type="predicted"/>
<comment type="caution">
    <text evidence="3">The sequence shown here is derived from an EMBL/GenBank/DDBJ whole genome shotgun (WGS) entry which is preliminary data.</text>
</comment>
<keyword evidence="3" id="KW-0238">DNA-binding</keyword>
<dbReference type="EMBL" id="SRLO01000637">
    <property type="protein sequence ID" value="TNN49904.1"/>
    <property type="molecule type" value="Genomic_DNA"/>
</dbReference>
<keyword evidence="4" id="KW-1185">Reference proteome</keyword>
<feature type="chain" id="PRO_5021330787" evidence="2">
    <location>
        <begin position="26"/>
        <end position="203"/>
    </location>
</feature>
<organism evidence="3 4">
    <name type="scientific">Liparis tanakae</name>
    <name type="common">Tanaka's snailfish</name>
    <dbReference type="NCBI Taxonomy" id="230148"/>
    <lineage>
        <taxon>Eukaryota</taxon>
        <taxon>Metazoa</taxon>
        <taxon>Chordata</taxon>
        <taxon>Craniata</taxon>
        <taxon>Vertebrata</taxon>
        <taxon>Euteleostomi</taxon>
        <taxon>Actinopterygii</taxon>
        <taxon>Neopterygii</taxon>
        <taxon>Teleostei</taxon>
        <taxon>Neoteleostei</taxon>
        <taxon>Acanthomorphata</taxon>
        <taxon>Eupercaria</taxon>
        <taxon>Perciformes</taxon>
        <taxon>Cottioidei</taxon>
        <taxon>Cottales</taxon>
        <taxon>Liparidae</taxon>
        <taxon>Liparis</taxon>
    </lineage>
</organism>
<evidence type="ECO:0000313" key="4">
    <source>
        <dbReference type="Proteomes" id="UP000314294"/>
    </source>
</evidence>
<protein>
    <submittedName>
        <fullName evidence="3">Replication protein A DNA-binding subunit</fullName>
    </submittedName>
</protein>
<gene>
    <name evidence="3" type="primary">rpa1_2</name>
    <name evidence="3" type="ORF">EYF80_039894</name>
</gene>
<dbReference type="Proteomes" id="UP000314294">
    <property type="component" value="Unassembled WGS sequence"/>
</dbReference>
<evidence type="ECO:0000256" key="1">
    <source>
        <dbReference type="SAM" id="MobiDB-lite"/>
    </source>
</evidence>
<feature type="region of interest" description="Disordered" evidence="1">
    <location>
        <begin position="145"/>
        <end position="203"/>
    </location>
</feature>
<evidence type="ECO:0000313" key="3">
    <source>
        <dbReference type="EMBL" id="TNN49904.1"/>
    </source>
</evidence>
<dbReference type="GO" id="GO:0003677">
    <property type="term" value="F:DNA binding"/>
    <property type="evidence" value="ECO:0007669"/>
    <property type="project" value="UniProtKB-KW"/>
</dbReference>
<sequence>MLSLKLFLLMNSLSLLMDLGTRTEGRGFLVRLRTEALFLGIQQGYARFVKEVIAERERSSGLLQLLSGEKLNAGIIESCVPAVVLPNQSAAVNAEGSERACTLKAKESLLSFPRFDRGGKAIDGQSLTRSAGSGSKRNWKTLSDVKSEQLGQGEKPSSAPICPSRAECDEAGNAGGEHESGVLSGRGEGEGALAVANGRKSHN</sequence>
<evidence type="ECO:0000256" key="2">
    <source>
        <dbReference type="SAM" id="SignalP"/>
    </source>
</evidence>
<reference evidence="3 4" key="1">
    <citation type="submission" date="2019-03" db="EMBL/GenBank/DDBJ databases">
        <title>First draft genome of Liparis tanakae, snailfish: a comprehensive survey of snailfish specific genes.</title>
        <authorList>
            <person name="Kim W."/>
            <person name="Song I."/>
            <person name="Jeong J.-H."/>
            <person name="Kim D."/>
            <person name="Kim S."/>
            <person name="Ryu S."/>
            <person name="Song J.Y."/>
            <person name="Lee S.K."/>
        </authorList>
    </citation>
    <scope>NUCLEOTIDE SEQUENCE [LARGE SCALE GENOMIC DNA]</scope>
    <source>
        <tissue evidence="3">Muscle</tissue>
    </source>
</reference>
<accession>A0A4Z2GAY0</accession>
<name>A0A4Z2GAY0_9TELE</name>
<keyword evidence="2" id="KW-0732">Signal</keyword>
<dbReference type="AlphaFoldDB" id="A0A4Z2GAY0"/>
<feature type="signal peptide" evidence="2">
    <location>
        <begin position="1"/>
        <end position="25"/>
    </location>
</feature>